<name>A0AAU8JEV3_9CYAN</name>
<sequence>MIADSWKTARIALLGTTFAGVLLVLVKSIFYPASSDRSLSAFDFPQTVPLSGWQQIKATPLPVTEDALFVSGTHYQYLQDDRSLDIKMYYVVLDNASGLQGVIEQYGYENWVQNKVEMRQDKNIGFYGLWQKENRVNLAACINPIPGTTLTTDQFGQKYNSQAFQLGRIIPWLLGRAPLRDSRCLWTTLSIPIETGKSPKELYPVLEEVWFSWYEWWQPRFPQR</sequence>
<reference evidence="1" key="1">
    <citation type="submission" date="2024-07" db="EMBL/GenBank/DDBJ databases">
        <authorList>
            <person name="Kim Y.J."/>
            <person name="Jeong J.Y."/>
        </authorList>
    </citation>
    <scope>NUCLEOTIDE SEQUENCE</scope>
    <source>
        <strain evidence="1">GIHE-MW2</strain>
    </source>
</reference>
<dbReference type="EMBL" id="CP159837">
    <property type="protein sequence ID" value="XCM36644.1"/>
    <property type="molecule type" value="Genomic_DNA"/>
</dbReference>
<dbReference type="NCBIfam" id="TIGR04153">
    <property type="entry name" value="cyanosortA_assc"/>
    <property type="match status" value="1"/>
</dbReference>
<gene>
    <name evidence="1" type="ORF">ABWT76_005417</name>
</gene>
<proteinExistence type="predicted"/>
<dbReference type="InterPro" id="IPR026411">
    <property type="entry name" value="Cyanosort_A_assoc"/>
</dbReference>
<accession>A0AAU8JEV3</accession>
<dbReference type="AlphaFoldDB" id="A0AAU8JEV3"/>
<organism evidence="1">
    <name type="scientific">Planktothricoides raciborskii GIHE-MW2</name>
    <dbReference type="NCBI Taxonomy" id="2792601"/>
    <lineage>
        <taxon>Bacteria</taxon>
        <taxon>Bacillati</taxon>
        <taxon>Cyanobacteriota</taxon>
        <taxon>Cyanophyceae</taxon>
        <taxon>Oscillatoriophycideae</taxon>
        <taxon>Oscillatoriales</taxon>
        <taxon>Oscillatoriaceae</taxon>
        <taxon>Planktothricoides</taxon>
    </lineage>
</organism>
<protein>
    <submittedName>
        <fullName evidence="1">Cyanoexosortase A system-associated protein</fullName>
    </submittedName>
</protein>
<dbReference type="RefSeq" id="WP_054466671.1">
    <property type="nucleotide sequence ID" value="NZ_CP159837.1"/>
</dbReference>
<evidence type="ECO:0000313" key="1">
    <source>
        <dbReference type="EMBL" id="XCM36644.1"/>
    </source>
</evidence>